<organism evidence="8">
    <name type="scientific">Timema poppense</name>
    <name type="common">Walking stick</name>
    <dbReference type="NCBI Taxonomy" id="170557"/>
    <lineage>
        <taxon>Eukaryota</taxon>
        <taxon>Metazoa</taxon>
        <taxon>Ecdysozoa</taxon>
        <taxon>Arthropoda</taxon>
        <taxon>Hexapoda</taxon>
        <taxon>Insecta</taxon>
        <taxon>Pterygota</taxon>
        <taxon>Neoptera</taxon>
        <taxon>Polyneoptera</taxon>
        <taxon>Phasmatodea</taxon>
        <taxon>Timematodea</taxon>
        <taxon>Timematoidea</taxon>
        <taxon>Timematidae</taxon>
        <taxon>Timema</taxon>
    </lineage>
</organism>
<keyword evidence="6" id="KW-0812">Transmembrane</keyword>
<dbReference type="SUPFAM" id="SSF48726">
    <property type="entry name" value="Immunoglobulin"/>
    <property type="match status" value="2"/>
</dbReference>
<name>A0A7R9GVZ5_TIMPO</name>
<evidence type="ECO:0000256" key="3">
    <source>
        <dbReference type="ARBA" id="ARBA00023157"/>
    </source>
</evidence>
<feature type="transmembrane region" description="Helical" evidence="6">
    <location>
        <begin position="251"/>
        <end position="273"/>
    </location>
</feature>
<sequence>MALPLAVRQRGVTGDWTIRRAGPSSGIHLILYLLDGPRSRSHPPQIKSIGSDRLTTASLFSQATFTCSAEGNPKPNYQWLQKLPTPEGTVLLRSSEPRLYISNVTYDYQGEYVCKATNVIGGTERFVQSEAISVQVVGAPQVLRQSGGPEVVVARGQDALLRLTVCADPRPRRTAWEWGSLKLEAGADLGRYKAEELAQDEREDCYEARLHVSQVDSADSRYYFLAVENDRGQDRHAVHLAVREPVSMATLVSLAAGSLLLLLLVISFTVYAVRREKCCFALQLIAATDALPEIFDNEEPIKSQNQPSQIIAHAL</sequence>
<proteinExistence type="predicted"/>
<dbReference type="InterPro" id="IPR051275">
    <property type="entry name" value="Cell_adhesion_signaling"/>
</dbReference>
<protein>
    <recommendedName>
        <fullName evidence="7">Ig-like domain-containing protein</fullName>
    </recommendedName>
</protein>
<dbReference type="InterPro" id="IPR013783">
    <property type="entry name" value="Ig-like_fold"/>
</dbReference>
<evidence type="ECO:0000256" key="6">
    <source>
        <dbReference type="SAM" id="Phobius"/>
    </source>
</evidence>
<dbReference type="PANTHER" id="PTHR11640">
    <property type="entry name" value="NEPHRIN"/>
    <property type="match status" value="1"/>
</dbReference>
<dbReference type="InterPro" id="IPR036179">
    <property type="entry name" value="Ig-like_dom_sf"/>
</dbReference>
<evidence type="ECO:0000256" key="2">
    <source>
        <dbReference type="ARBA" id="ARBA00023136"/>
    </source>
</evidence>
<dbReference type="SMART" id="SM00409">
    <property type="entry name" value="IG"/>
    <property type="match status" value="2"/>
</dbReference>
<feature type="domain" description="Ig-like" evidence="7">
    <location>
        <begin position="44"/>
        <end position="133"/>
    </location>
</feature>
<keyword evidence="2 6" id="KW-0472">Membrane</keyword>
<dbReference type="CDD" id="cd00096">
    <property type="entry name" value="Ig"/>
    <property type="match status" value="1"/>
</dbReference>
<evidence type="ECO:0000256" key="5">
    <source>
        <dbReference type="ARBA" id="ARBA00023319"/>
    </source>
</evidence>
<dbReference type="Pfam" id="PF13927">
    <property type="entry name" value="Ig_3"/>
    <property type="match status" value="1"/>
</dbReference>
<dbReference type="SMART" id="SM00408">
    <property type="entry name" value="IGc2"/>
    <property type="match status" value="1"/>
</dbReference>
<dbReference type="AlphaFoldDB" id="A0A7R9GVZ5"/>
<evidence type="ECO:0000259" key="7">
    <source>
        <dbReference type="PROSITE" id="PS50835"/>
    </source>
</evidence>
<dbReference type="InterPro" id="IPR007110">
    <property type="entry name" value="Ig-like_dom"/>
</dbReference>
<accession>A0A7R9GVZ5</accession>
<keyword evidence="4" id="KW-0325">Glycoprotein</keyword>
<keyword evidence="5" id="KW-0393">Immunoglobulin domain</keyword>
<dbReference type="GO" id="GO:0005886">
    <property type="term" value="C:plasma membrane"/>
    <property type="evidence" value="ECO:0007669"/>
    <property type="project" value="TreeGrafter"/>
</dbReference>
<dbReference type="GO" id="GO:0098609">
    <property type="term" value="P:cell-cell adhesion"/>
    <property type="evidence" value="ECO:0007669"/>
    <property type="project" value="TreeGrafter"/>
</dbReference>
<dbReference type="EMBL" id="OD000682">
    <property type="protein sequence ID" value="CAD7398797.1"/>
    <property type="molecule type" value="Genomic_DNA"/>
</dbReference>
<reference evidence="8" key="1">
    <citation type="submission" date="2020-11" db="EMBL/GenBank/DDBJ databases">
        <authorList>
            <person name="Tran Van P."/>
        </authorList>
    </citation>
    <scope>NUCLEOTIDE SEQUENCE</scope>
</reference>
<keyword evidence="6" id="KW-1133">Transmembrane helix</keyword>
<dbReference type="GO" id="GO:0050839">
    <property type="term" value="F:cell adhesion molecule binding"/>
    <property type="evidence" value="ECO:0007669"/>
    <property type="project" value="TreeGrafter"/>
</dbReference>
<dbReference type="InterPro" id="IPR003598">
    <property type="entry name" value="Ig_sub2"/>
</dbReference>
<dbReference type="InterPro" id="IPR003599">
    <property type="entry name" value="Ig_sub"/>
</dbReference>
<evidence type="ECO:0000313" key="8">
    <source>
        <dbReference type="EMBL" id="CAD7398797.1"/>
    </source>
</evidence>
<evidence type="ECO:0000256" key="1">
    <source>
        <dbReference type="ARBA" id="ARBA00004479"/>
    </source>
</evidence>
<keyword evidence="3" id="KW-1015">Disulfide bond</keyword>
<dbReference type="GO" id="GO:0005911">
    <property type="term" value="C:cell-cell junction"/>
    <property type="evidence" value="ECO:0007669"/>
    <property type="project" value="TreeGrafter"/>
</dbReference>
<evidence type="ECO:0000256" key="4">
    <source>
        <dbReference type="ARBA" id="ARBA00023180"/>
    </source>
</evidence>
<comment type="subcellular location">
    <subcellularLocation>
        <location evidence="1">Membrane</location>
        <topology evidence="1">Single-pass type I membrane protein</topology>
    </subcellularLocation>
</comment>
<gene>
    <name evidence="8" type="ORF">TPSB3V08_LOCUS1879</name>
</gene>
<dbReference type="PROSITE" id="PS50835">
    <property type="entry name" value="IG_LIKE"/>
    <property type="match status" value="1"/>
</dbReference>
<dbReference type="Gene3D" id="2.60.40.10">
    <property type="entry name" value="Immunoglobulins"/>
    <property type="match status" value="2"/>
</dbReference>
<dbReference type="PANTHER" id="PTHR11640:SF154">
    <property type="entry name" value="IRREGULAR CHIASM C-ROUGHEST PROTEIN-LIKE PROTEIN"/>
    <property type="match status" value="1"/>
</dbReference>